<dbReference type="KEGG" id="part:PARC_p0004"/>
<gene>
    <name evidence="1" type="ORF">PARC_p0004</name>
</gene>
<organism evidence="1 2">
    <name type="scientific">Pseudoalteromonas arctica A 37-1-2</name>
    <dbReference type="NCBI Taxonomy" id="1117313"/>
    <lineage>
        <taxon>Bacteria</taxon>
        <taxon>Pseudomonadati</taxon>
        <taxon>Pseudomonadota</taxon>
        <taxon>Gammaproteobacteria</taxon>
        <taxon>Alteromonadales</taxon>
        <taxon>Pseudoalteromonadaceae</taxon>
        <taxon>Pseudoalteromonas</taxon>
    </lineage>
</organism>
<keyword evidence="1" id="KW-0614">Plasmid</keyword>
<proteinExistence type="predicted"/>
<dbReference type="Proteomes" id="UP000016505">
    <property type="component" value="Plasmid unnamed"/>
</dbReference>
<sequence>MWLSSTSKTKAHHQVKELLKHHGFKSQKRLVTFCAISPLKVSA</sequence>
<evidence type="ECO:0000313" key="1">
    <source>
        <dbReference type="EMBL" id="ATC88986.1"/>
    </source>
</evidence>
<name>A0A290SA65_9GAMM</name>
<evidence type="ECO:0000313" key="2">
    <source>
        <dbReference type="Proteomes" id="UP000016505"/>
    </source>
</evidence>
<reference evidence="1 2" key="1">
    <citation type="journal article" date="2012" name="J. Bacteriol.">
        <title>Genome sequences of type strains of seven species of the marine bacterium Pseudoalteromonas.</title>
        <authorList>
            <person name="Xie B.B."/>
            <person name="Shu Y.L."/>
            <person name="Qin Q.L."/>
            <person name="Rong J.C."/>
            <person name="Zhang X.Y."/>
            <person name="Chen X.L."/>
            <person name="Shi M."/>
            <person name="He H.L."/>
            <person name="Zhou B.C."/>
            <person name="Zhang Y.Z."/>
        </authorList>
    </citation>
    <scope>NUCLEOTIDE SEQUENCE [LARGE SCALE GENOMIC DNA]</scope>
    <source>
        <strain evidence="1 2">A 37-1-2</strain>
        <plasmid evidence="1 2">unnamed</plasmid>
    </source>
</reference>
<protein>
    <submittedName>
        <fullName evidence="1">Uncharacterized protein</fullName>
    </submittedName>
</protein>
<accession>A0A290SA65</accession>
<geneLocation type="plasmid" evidence="1">
    <name>unnamed</name>
</geneLocation>
<dbReference type="AlphaFoldDB" id="A0A290SA65"/>
<dbReference type="EMBL" id="CP011027">
    <property type="protein sequence ID" value="ATC88986.1"/>
    <property type="molecule type" value="Genomic_DNA"/>
</dbReference>